<protein>
    <submittedName>
        <fullName evidence="1">Uncharacterized protein</fullName>
    </submittedName>
</protein>
<sequence>MMAGAFASAVMTVKPAVGITAVVKDAVEHHAHSFALGVMTQAQQRFIATKLRIDLTIIFSIVFVYAGGSEDRIQV</sequence>
<organism evidence="1 2">
    <name type="scientific">Kluyvera cryocrescens</name>
    <name type="common">Kluyvera citrophila</name>
    <dbReference type="NCBI Taxonomy" id="580"/>
    <lineage>
        <taxon>Bacteria</taxon>
        <taxon>Pseudomonadati</taxon>
        <taxon>Pseudomonadota</taxon>
        <taxon>Gammaproteobacteria</taxon>
        <taxon>Enterobacterales</taxon>
        <taxon>Enterobacteriaceae</taxon>
        <taxon>Kluyvera</taxon>
    </lineage>
</organism>
<reference evidence="1 2" key="1">
    <citation type="submission" date="2019-03" db="EMBL/GenBank/DDBJ databases">
        <authorList>
            <consortium name="Pathogen Informatics"/>
        </authorList>
    </citation>
    <scope>NUCLEOTIDE SEQUENCE [LARGE SCALE GENOMIC DNA]</scope>
    <source>
        <strain evidence="1 2">NCTC12993</strain>
    </source>
</reference>
<proteinExistence type="predicted"/>
<dbReference type="Proteomes" id="UP000401081">
    <property type="component" value="Unassembled WGS sequence"/>
</dbReference>
<evidence type="ECO:0000313" key="1">
    <source>
        <dbReference type="EMBL" id="VFS91325.1"/>
    </source>
</evidence>
<dbReference type="AlphaFoldDB" id="A0A485D442"/>
<name>A0A485D442_KLUCR</name>
<accession>A0A485D442</accession>
<evidence type="ECO:0000313" key="2">
    <source>
        <dbReference type="Proteomes" id="UP000401081"/>
    </source>
</evidence>
<dbReference type="EMBL" id="CAADJD010000034">
    <property type="protein sequence ID" value="VFS91325.1"/>
    <property type="molecule type" value="Genomic_DNA"/>
</dbReference>
<keyword evidence="2" id="KW-1185">Reference proteome</keyword>
<gene>
    <name evidence="1" type="ORF">NCTC12993_07643</name>
</gene>